<comment type="caution">
    <text evidence="2">The sequence shown here is derived from an EMBL/GenBank/DDBJ whole genome shotgun (WGS) entry which is preliminary data.</text>
</comment>
<evidence type="ECO:0000313" key="3">
    <source>
        <dbReference type="Proteomes" id="UP001597221"/>
    </source>
</evidence>
<keyword evidence="1" id="KW-0812">Transmembrane</keyword>
<dbReference type="EMBL" id="JBHUDE010000005">
    <property type="protein sequence ID" value="MFD1606163.1"/>
    <property type="molecule type" value="Genomic_DNA"/>
</dbReference>
<keyword evidence="1" id="KW-0472">Membrane</keyword>
<keyword evidence="3" id="KW-1185">Reference proteome</keyword>
<accession>A0ABW4HKN3</accession>
<keyword evidence="1" id="KW-1133">Transmembrane helix</keyword>
<proteinExistence type="predicted"/>
<evidence type="ECO:0000256" key="1">
    <source>
        <dbReference type="SAM" id="Phobius"/>
    </source>
</evidence>
<feature type="transmembrane region" description="Helical" evidence="1">
    <location>
        <begin position="36"/>
        <end position="56"/>
    </location>
</feature>
<organism evidence="2 3">
    <name type="scientific">Oceanobacillus luteolus</name>
    <dbReference type="NCBI Taxonomy" id="1274358"/>
    <lineage>
        <taxon>Bacteria</taxon>
        <taxon>Bacillati</taxon>
        <taxon>Bacillota</taxon>
        <taxon>Bacilli</taxon>
        <taxon>Bacillales</taxon>
        <taxon>Bacillaceae</taxon>
        <taxon>Oceanobacillus</taxon>
    </lineage>
</organism>
<dbReference type="Proteomes" id="UP001597221">
    <property type="component" value="Unassembled WGS sequence"/>
</dbReference>
<feature type="transmembrane region" description="Helical" evidence="1">
    <location>
        <begin position="68"/>
        <end position="87"/>
    </location>
</feature>
<feature type="transmembrane region" description="Helical" evidence="1">
    <location>
        <begin position="93"/>
        <end position="113"/>
    </location>
</feature>
<reference evidence="3" key="1">
    <citation type="journal article" date="2019" name="Int. J. Syst. Evol. Microbiol.">
        <title>The Global Catalogue of Microorganisms (GCM) 10K type strain sequencing project: providing services to taxonomists for standard genome sequencing and annotation.</title>
        <authorList>
            <consortium name="The Broad Institute Genomics Platform"/>
            <consortium name="The Broad Institute Genome Sequencing Center for Infectious Disease"/>
            <person name="Wu L."/>
            <person name="Ma J."/>
        </authorList>
    </citation>
    <scope>NUCLEOTIDE SEQUENCE [LARGE SCALE GENOMIC DNA]</scope>
    <source>
        <strain evidence="3">CGMCC 1.12376</strain>
    </source>
</reference>
<evidence type="ECO:0000313" key="2">
    <source>
        <dbReference type="EMBL" id="MFD1606163.1"/>
    </source>
</evidence>
<sequence>MATFAILFTVIGGIMLNSQAAVNGTLGRNIGVIEASFISFFTGTGFLAILVLFFGQGDLLAIFDAPKWQLSAVFCGTLYVLFSVFAVPKIGVAATSILVISGQLFMGLIIDHFGMFNGAVIPIDSNRRLAIFFMALALFFVYKGNKRGIQE</sequence>
<gene>
    <name evidence="2" type="ORF">ACFSBH_00570</name>
</gene>
<name>A0ABW4HKN3_9BACI</name>
<protein>
    <submittedName>
        <fullName evidence="2">DMT family transporter</fullName>
    </submittedName>
</protein>
<dbReference type="RefSeq" id="WP_251514011.1">
    <property type="nucleotide sequence ID" value="NZ_JAMBON010000014.1"/>
</dbReference>
<feature type="transmembrane region" description="Helical" evidence="1">
    <location>
        <begin position="125"/>
        <end position="142"/>
    </location>
</feature>
<dbReference type="PANTHER" id="PTHR34821">
    <property type="entry name" value="INNER MEMBRANE PROTEIN YDCZ"/>
    <property type="match status" value="1"/>
</dbReference>
<dbReference type="Pfam" id="PF04657">
    <property type="entry name" value="DMT_YdcZ"/>
    <property type="match status" value="1"/>
</dbReference>
<dbReference type="PANTHER" id="PTHR34821:SF2">
    <property type="entry name" value="INNER MEMBRANE PROTEIN YDCZ"/>
    <property type="match status" value="1"/>
</dbReference>
<dbReference type="InterPro" id="IPR006750">
    <property type="entry name" value="YdcZ"/>
</dbReference>